<dbReference type="EMBL" id="JAHRIM010096073">
    <property type="protein sequence ID" value="MEQ2278388.1"/>
    <property type="molecule type" value="Genomic_DNA"/>
</dbReference>
<dbReference type="Proteomes" id="UP001444071">
    <property type="component" value="Unassembled WGS sequence"/>
</dbReference>
<evidence type="ECO:0000313" key="2">
    <source>
        <dbReference type="Proteomes" id="UP001444071"/>
    </source>
</evidence>
<dbReference type="InterPro" id="IPR035983">
    <property type="entry name" value="Hect_E3_ubiquitin_ligase"/>
</dbReference>
<reference evidence="1 2" key="1">
    <citation type="submission" date="2021-06" db="EMBL/GenBank/DDBJ databases">
        <authorList>
            <person name="Palmer J.M."/>
        </authorList>
    </citation>
    <scope>NUCLEOTIDE SEQUENCE [LARGE SCALE GENOMIC DNA]</scope>
    <source>
        <strain evidence="1 2">XR_2019</strain>
        <tissue evidence="1">Muscle</tissue>
    </source>
</reference>
<evidence type="ECO:0008006" key="3">
    <source>
        <dbReference type="Google" id="ProtNLM"/>
    </source>
</evidence>
<gene>
    <name evidence="1" type="ORF">XENORESO_017495</name>
</gene>
<evidence type="ECO:0000313" key="1">
    <source>
        <dbReference type="EMBL" id="MEQ2278388.1"/>
    </source>
</evidence>
<keyword evidence="2" id="KW-1185">Reference proteome</keyword>
<dbReference type="Gene3D" id="3.90.1750.10">
    <property type="entry name" value="Hect, E3 ligase catalytic domains"/>
    <property type="match status" value="1"/>
</dbReference>
<proteinExistence type="predicted"/>
<organism evidence="1 2">
    <name type="scientific">Xenotaenia resolanae</name>
    <dbReference type="NCBI Taxonomy" id="208358"/>
    <lineage>
        <taxon>Eukaryota</taxon>
        <taxon>Metazoa</taxon>
        <taxon>Chordata</taxon>
        <taxon>Craniata</taxon>
        <taxon>Vertebrata</taxon>
        <taxon>Euteleostomi</taxon>
        <taxon>Actinopterygii</taxon>
        <taxon>Neopterygii</taxon>
        <taxon>Teleostei</taxon>
        <taxon>Neoteleostei</taxon>
        <taxon>Acanthomorphata</taxon>
        <taxon>Ovalentaria</taxon>
        <taxon>Atherinomorphae</taxon>
        <taxon>Cyprinodontiformes</taxon>
        <taxon>Goodeidae</taxon>
        <taxon>Xenotaenia</taxon>
    </lineage>
</organism>
<sequence length="350" mass="39639">MMEHYVESFLPVCNPYEHQDTILERICKWQTVFFIEMMRGLQLNLFEGDAYKGKNPKYSISYYQDNKYRICGEIIATSLVQGGPAPNFFSTWSYHFLCHGQVTNEDLLEVTDTEIQNLIQKVEDAEGETLRDLSDAIVACGYTGPIHSDRKKAIIDAIRLHSGIRLIPMLTQLREGLAINGLDELLPHHHQVFQPLFLPGNLKEVDADFILQALSPQFSEKGSVRHRKEVNIINFLQDFLQNLEGQGTENQDGSPSNGCGAKQLSVQGFFQWVSGQAHVPLTDAERDSYRITVNFDHDCTSRYGSHTLCYPIVNACAVAITFPTHHLTTYDDFENILTQAVCGGFDFSRH</sequence>
<protein>
    <recommendedName>
        <fullName evidence="3">HECT domain-containing protein</fullName>
    </recommendedName>
</protein>
<comment type="caution">
    <text evidence="1">The sequence shown here is derived from an EMBL/GenBank/DDBJ whole genome shotgun (WGS) entry which is preliminary data.</text>
</comment>
<accession>A0ABV0X922</accession>
<name>A0ABV0X922_9TELE</name>
<dbReference type="SUPFAM" id="SSF56204">
    <property type="entry name" value="Hect, E3 ligase catalytic domain"/>
    <property type="match status" value="1"/>
</dbReference>